<dbReference type="KEGG" id="sma:SAVERM_3637"/>
<dbReference type="PANTHER" id="PTHR12215">
    <property type="entry name" value="PHOSPHOPANTETHEINE TRANSFERASE"/>
    <property type="match status" value="1"/>
</dbReference>
<reference evidence="5 6" key="1">
    <citation type="journal article" date="2001" name="Proc. Natl. Acad. Sci. U.S.A.">
        <title>Genome sequence of an industrial microorganism Streptomyces avermitilis: deducing the ability of producing secondary metabolites.</title>
        <authorList>
            <person name="Omura S."/>
            <person name="Ikeda H."/>
            <person name="Ishikawa J."/>
            <person name="Hanamoto A."/>
            <person name="Takahashi C."/>
            <person name="Shinose M."/>
            <person name="Takahashi Y."/>
            <person name="Horikawa H."/>
            <person name="Nakazawa H."/>
            <person name="Osonoe T."/>
            <person name="Kikuchi H."/>
            <person name="Shiba T."/>
            <person name="Sakaki Y."/>
            <person name="Hattori M."/>
        </authorList>
    </citation>
    <scope>NUCLEOTIDE SEQUENCE [LARGE SCALE GENOMIC DNA]</scope>
    <source>
        <strain evidence="6">ATCC 31267 / DSM 46492 / JCM 5070 / NBRC 14893 / NCIMB 12804 / NRRL 8165 / MA-4680</strain>
    </source>
</reference>
<accession>Q79Z81</accession>
<gene>
    <name evidence="5" type="primary">pptA4</name>
    <name evidence="5" type="ORF">SAVERM_3637</name>
</gene>
<dbReference type="GO" id="GO:0005829">
    <property type="term" value="C:cytosol"/>
    <property type="evidence" value="ECO:0007669"/>
    <property type="project" value="TreeGrafter"/>
</dbReference>
<sequence length="264" mass="28779">MTAAYENLRDRDAVHIWQGRAPDALAPGDTDLLSEEERHLVERLPDAAAVRYAAAHAALRRVLAEYLDVAPGDIVLGRRPCPRCAHPRHGRPRVDWPPTDLDFNLSRSGPRWLLAVVVGRQVGIDVEDGRSLDVEGASKLVLSASELAHVRSAPDEAARSHAFFRCWTRKEAVVKASGVGIITDLKAVDVRPALDGPVVVTHTEPTGPDTWLVQDLSVADGVFAALAREAGSTGPVVRRGDEERQEQQQEQQQEQAKATGVLVR</sequence>
<evidence type="ECO:0000313" key="5">
    <source>
        <dbReference type="EMBL" id="BAC71349.1"/>
    </source>
</evidence>
<feature type="compositionally biased region" description="Basic and acidic residues" evidence="3">
    <location>
        <begin position="238"/>
        <end position="247"/>
    </location>
</feature>
<evidence type="ECO:0000256" key="1">
    <source>
        <dbReference type="ARBA" id="ARBA00010990"/>
    </source>
</evidence>
<dbReference type="InterPro" id="IPR008278">
    <property type="entry name" value="4-PPantetheinyl_Trfase_dom"/>
</dbReference>
<reference evidence="5 6" key="3">
    <citation type="journal article" date="2014" name="J. Ind. Microbiol. Biotechnol.">
        <title>Genome mining of the Streptomyces avermitilis genome and development of genome-minimized hosts for heterologous expression of biosynthetic gene clusters.</title>
        <authorList>
            <person name="Ikeda H."/>
            <person name="Shin-ya K."/>
            <person name="Omura S."/>
        </authorList>
    </citation>
    <scope>NUCLEOTIDE SEQUENCE [LARGE SCALE GENOMIC DNA]</scope>
    <source>
        <strain evidence="6">ATCC 31267 / DSM 46492 / JCM 5070 / NBRC 14893 / NCIMB 12804 / NRRL 8165 / MA-4680</strain>
    </source>
</reference>
<dbReference type="GO" id="GO:0019878">
    <property type="term" value="P:lysine biosynthetic process via aminoadipic acid"/>
    <property type="evidence" value="ECO:0007669"/>
    <property type="project" value="TreeGrafter"/>
</dbReference>
<comment type="similarity">
    <text evidence="1">Belongs to the P-Pant transferase superfamily. Gsp/Sfp/HetI/AcpT family.</text>
</comment>
<dbReference type="AlphaFoldDB" id="Q79Z81"/>
<dbReference type="Pfam" id="PF01648">
    <property type="entry name" value="ACPS"/>
    <property type="match status" value="1"/>
</dbReference>
<evidence type="ECO:0000313" key="6">
    <source>
        <dbReference type="Proteomes" id="UP000000428"/>
    </source>
</evidence>
<proteinExistence type="inferred from homology"/>
<dbReference type="PANTHER" id="PTHR12215:SF10">
    <property type="entry name" value="L-AMINOADIPATE-SEMIALDEHYDE DEHYDROGENASE-PHOSPHOPANTETHEINYL TRANSFERASE"/>
    <property type="match status" value="1"/>
</dbReference>
<organism evidence="5 6">
    <name type="scientific">Streptomyces avermitilis (strain ATCC 31267 / DSM 46492 / JCM 5070 / NBRC 14893 / NCIMB 12804 / NRRL 8165 / MA-4680)</name>
    <dbReference type="NCBI Taxonomy" id="227882"/>
    <lineage>
        <taxon>Bacteria</taxon>
        <taxon>Bacillati</taxon>
        <taxon>Actinomycetota</taxon>
        <taxon>Actinomycetes</taxon>
        <taxon>Kitasatosporales</taxon>
        <taxon>Streptomycetaceae</taxon>
        <taxon>Streptomyces</taxon>
    </lineage>
</organism>
<dbReference type="InterPro" id="IPR050559">
    <property type="entry name" value="P-Pant_transferase_sf"/>
</dbReference>
<dbReference type="GO" id="GO:0008897">
    <property type="term" value="F:holo-[acyl-carrier-protein] synthase activity"/>
    <property type="evidence" value="ECO:0007669"/>
    <property type="project" value="InterPro"/>
</dbReference>
<dbReference type="GO" id="GO:0000287">
    <property type="term" value="F:magnesium ion binding"/>
    <property type="evidence" value="ECO:0007669"/>
    <property type="project" value="InterPro"/>
</dbReference>
<dbReference type="SUPFAM" id="SSF56214">
    <property type="entry name" value="4'-phosphopantetheinyl transferase"/>
    <property type="match status" value="2"/>
</dbReference>
<keyword evidence="6" id="KW-1185">Reference proteome</keyword>
<dbReference type="EMBL" id="BA000030">
    <property type="protein sequence ID" value="BAC71349.1"/>
    <property type="molecule type" value="Genomic_DNA"/>
</dbReference>
<evidence type="ECO:0000259" key="4">
    <source>
        <dbReference type="Pfam" id="PF01648"/>
    </source>
</evidence>
<protein>
    <submittedName>
        <fullName evidence="5">Phosphopantetheinyl transferase</fullName>
    </submittedName>
</protein>
<dbReference type="HOGENOM" id="CLU_057011_2_1_11"/>
<feature type="region of interest" description="Disordered" evidence="3">
    <location>
        <begin position="233"/>
        <end position="264"/>
    </location>
</feature>
<dbReference type="InterPro" id="IPR037143">
    <property type="entry name" value="4-PPantetheinyl_Trfase_dom_sf"/>
</dbReference>
<dbReference type="Proteomes" id="UP000000428">
    <property type="component" value="Chromosome"/>
</dbReference>
<name>Q79Z81_STRAW</name>
<dbReference type="Gene3D" id="3.90.470.20">
    <property type="entry name" value="4'-phosphopantetheinyl transferase domain"/>
    <property type="match status" value="2"/>
</dbReference>
<evidence type="ECO:0000256" key="3">
    <source>
        <dbReference type="SAM" id="MobiDB-lite"/>
    </source>
</evidence>
<evidence type="ECO:0000256" key="2">
    <source>
        <dbReference type="ARBA" id="ARBA00022679"/>
    </source>
</evidence>
<dbReference type="GeneID" id="41540700"/>
<dbReference type="OrthoDB" id="190168at2"/>
<dbReference type="eggNOG" id="COG2091">
    <property type="taxonomic scope" value="Bacteria"/>
</dbReference>
<dbReference type="RefSeq" id="WP_010985068.1">
    <property type="nucleotide sequence ID" value="NC_003155.5"/>
</dbReference>
<reference evidence="5 6" key="2">
    <citation type="journal article" date="2003" name="Nat. Biotechnol.">
        <title>Complete genome sequence and comparative analysis of the industrial microorganism Streptomyces avermitilis.</title>
        <authorList>
            <person name="Ikeda H."/>
            <person name="Ishikawa J."/>
            <person name="Hanamoto A."/>
            <person name="Shinose M."/>
            <person name="Kikuchi H."/>
            <person name="Shiba T."/>
            <person name="Sakaki Y."/>
            <person name="Hattori M."/>
            <person name="Omura S."/>
        </authorList>
    </citation>
    <scope>NUCLEOTIDE SEQUENCE [LARGE SCALE GENOMIC DNA]</scope>
    <source>
        <strain evidence="6">ATCC 31267 / DSM 46492 / JCM 5070 / NBRC 14893 / NCIMB 12804 / NRRL 8165 / MA-4680</strain>
    </source>
</reference>
<keyword evidence="2 5" id="KW-0808">Transferase</keyword>
<feature type="domain" description="4'-phosphopantetheinyl transferase" evidence="4">
    <location>
        <begin position="121"/>
        <end position="217"/>
    </location>
</feature>